<dbReference type="InterPro" id="IPR001173">
    <property type="entry name" value="Glyco_trans_2-like"/>
</dbReference>
<feature type="domain" description="Glycosyltransferase 2-like" evidence="1">
    <location>
        <begin position="21"/>
        <end position="115"/>
    </location>
</feature>
<dbReference type="PANTHER" id="PTHR43630:SF2">
    <property type="entry name" value="GLYCOSYLTRANSFERASE"/>
    <property type="match status" value="1"/>
</dbReference>
<evidence type="ECO:0000313" key="2">
    <source>
        <dbReference type="EMBL" id="GEP69681.1"/>
    </source>
</evidence>
<dbReference type="InterPro" id="IPR029044">
    <property type="entry name" value="Nucleotide-diphossugar_trans"/>
</dbReference>
<dbReference type="CDD" id="cd02511">
    <property type="entry name" value="Beta4Glucosyltransferase"/>
    <property type="match status" value="1"/>
</dbReference>
<sequence length="531" mass="57177">MRTGPPRERESVVRQQAVTVSAVLIVKDEEAVLAACLASVAWADEIVVYDTGSTDRTREIARQFTDIVVEGYWDEDFAAARNRALTHATSDWVLSIDADEVLEGDPRALRNRLERGTATLCTVLVQSVPVNGSLPLALAPAADAHAVARVFRREEYRWHGALHEQPARRDGAPERTAALPDVRLHHTGYLVGVVEGKGKAERNLRLALHELDEARRQGLPAVAQEERRMHVARSTVFTGRHQDALDLGAAVADGTFLNPRHAVMLAQAMLLPAELVGDESALDHWLGVWQTHDETEWAARAARARHAARRGDAEAALDALAPTPTTAVNSLGERFSRLDSVTVEVWALATLGRARQAARVARDAAERGVAPGAPGGLVSVLGRDRVLTVIGALDDRLWREYATWCVMDASRDSRTFLECMAQARPGDATVLGSVALLTPALTLEEAAQWAVAFRAAGAAEECPLVATSLDERQDPRQRALAGALAFSAYHDTRALVGLEQALALVPEEHAAALLADLEVVAPGLVGSGSSV</sequence>
<dbReference type="PANTHER" id="PTHR43630">
    <property type="entry name" value="POLY-BETA-1,6-N-ACETYL-D-GLUCOSAMINE SYNTHASE"/>
    <property type="match status" value="1"/>
</dbReference>
<dbReference type="AlphaFoldDB" id="A0A512PEP4"/>
<proteinExistence type="predicted"/>
<reference evidence="2 3" key="1">
    <citation type="submission" date="2019-07" db="EMBL/GenBank/DDBJ databases">
        <title>Whole genome shotgun sequence of Cellulomonas soli NBRC 109434.</title>
        <authorList>
            <person name="Hosoyama A."/>
            <person name="Uohara A."/>
            <person name="Ohji S."/>
            <person name="Ichikawa N."/>
        </authorList>
    </citation>
    <scope>NUCLEOTIDE SEQUENCE [LARGE SCALE GENOMIC DNA]</scope>
    <source>
        <strain evidence="2 3">NBRC 109434</strain>
    </source>
</reference>
<dbReference type="EMBL" id="BKAL01000008">
    <property type="protein sequence ID" value="GEP69681.1"/>
    <property type="molecule type" value="Genomic_DNA"/>
</dbReference>
<gene>
    <name evidence="2" type="ORF">CSO01_23960</name>
</gene>
<comment type="caution">
    <text evidence="2">The sequence shown here is derived from an EMBL/GenBank/DDBJ whole genome shotgun (WGS) entry which is preliminary data.</text>
</comment>
<dbReference type="Proteomes" id="UP000321798">
    <property type="component" value="Unassembled WGS sequence"/>
</dbReference>
<dbReference type="Pfam" id="PF00535">
    <property type="entry name" value="Glycos_transf_2"/>
    <property type="match status" value="1"/>
</dbReference>
<evidence type="ECO:0000259" key="1">
    <source>
        <dbReference type="Pfam" id="PF00535"/>
    </source>
</evidence>
<accession>A0A512PEP4</accession>
<name>A0A512PEP4_9CELL</name>
<evidence type="ECO:0000313" key="3">
    <source>
        <dbReference type="Proteomes" id="UP000321798"/>
    </source>
</evidence>
<protein>
    <recommendedName>
        <fullName evidence="1">Glycosyltransferase 2-like domain-containing protein</fullName>
    </recommendedName>
</protein>
<organism evidence="2 3">
    <name type="scientific">Cellulomonas soli</name>
    <dbReference type="NCBI Taxonomy" id="931535"/>
    <lineage>
        <taxon>Bacteria</taxon>
        <taxon>Bacillati</taxon>
        <taxon>Actinomycetota</taxon>
        <taxon>Actinomycetes</taxon>
        <taxon>Micrococcales</taxon>
        <taxon>Cellulomonadaceae</taxon>
        <taxon>Cellulomonas</taxon>
    </lineage>
</organism>
<dbReference type="SUPFAM" id="SSF53448">
    <property type="entry name" value="Nucleotide-diphospho-sugar transferases"/>
    <property type="match status" value="1"/>
</dbReference>
<dbReference type="Gene3D" id="3.90.550.10">
    <property type="entry name" value="Spore Coat Polysaccharide Biosynthesis Protein SpsA, Chain A"/>
    <property type="match status" value="1"/>
</dbReference>
<keyword evidence="3" id="KW-1185">Reference proteome</keyword>